<feature type="region of interest" description="Disordered" evidence="1">
    <location>
        <begin position="370"/>
        <end position="394"/>
    </location>
</feature>
<gene>
    <name evidence="2" type="ORF">PG991_012314</name>
</gene>
<organism evidence="2 3">
    <name type="scientific">Apiospora marii</name>
    <dbReference type="NCBI Taxonomy" id="335849"/>
    <lineage>
        <taxon>Eukaryota</taxon>
        <taxon>Fungi</taxon>
        <taxon>Dikarya</taxon>
        <taxon>Ascomycota</taxon>
        <taxon>Pezizomycotina</taxon>
        <taxon>Sordariomycetes</taxon>
        <taxon>Xylariomycetidae</taxon>
        <taxon>Amphisphaeriales</taxon>
        <taxon>Apiosporaceae</taxon>
        <taxon>Apiospora</taxon>
    </lineage>
</organism>
<protein>
    <submittedName>
        <fullName evidence="2">Uncharacterized protein</fullName>
    </submittedName>
</protein>
<evidence type="ECO:0000256" key="1">
    <source>
        <dbReference type="SAM" id="MobiDB-lite"/>
    </source>
</evidence>
<evidence type="ECO:0000313" key="2">
    <source>
        <dbReference type="EMBL" id="KAK8006017.1"/>
    </source>
</evidence>
<sequence>METLDQTLSKVVLDEDGDLLIKVIDPSGSDEKRGFLVDTHAVGRSSEKWRELVKTGQAESGVAKPAWIILEGDAASYGVLFSIMHCKFADVPLRLSKDQLFALLTITEEYQATHLLKPWTATWLAPHQDLPKTLFVGTNQNVGELHKRLWIAWVLGEKELFRKSVKRIIEKLNIDVDSNIFIEKIPFSQKPEVPGLSERYNNRTQELYRVFERLMEHHINSQNFDSHDASEESDRKDCECSWDDCQRNGEFCRLCVELGVEEVEMCNSIVIGSMTRGFHRKKSYLASCDPSGRSVKIIYEQLREIKIYCFATLIDYNVSTTEHCFCNPSKRIHANLDGIMNNIANVLDPTMETHLEHRAKLTGLDEQSMKAREIAPKKNRKKRRESYPIFSDTD</sequence>
<comment type="caution">
    <text evidence="2">The sequence shown here is derived from an EMBL/GenBank/DDBJ whole genome shotgun (WGS) entry which is preliminary data.</text>
</comment>
<name>A0ABR1R9L8_9PEZI</name>
<dbReference type="Proteomes" id="UP001396898">
    <property type="component" value="Unassembled WGS sequence"/>
</dbReference>
<reference evidence="2 3" key="1">
    <citation type="submission" date="2023-01" db="EMBL/GenBank/DDBJ databases">
        <title>Analysis of 21 Apiospora genomes using comparative genomics revels a genus with tremendous synthesis potential of carbohydrate active enzymes and secondary metabolites.</title>
        <authorList>
            <person name="Sorensen T."/>
        </authorList>
    </citation>
    <scope>NUCLEOTIDE SEQUENCE [LARGE SCALE GENOMIC DNA]</scope>
    <source>
        <strain evidence="2 3">CBS 20057</strain>
    </source>
</reference>
<evidence type="ECO:0000313" key="3">
    <source>
        <dbReference type="Proteomes" id="UP001396898"/>
    </source>
</evidence>
<accession>A0ABR1R9L8</accession>
<proteinExistence type="predicted"/>
<dbReference type="EMBL" id="JAQQWI010000017">
    <property type="protein sequence ID" value="KAK8006017.1"/>
    <property type="molecule type" value="Genomic_DNA"/>
</dbReference>
<keyword evidence="3" id="KW-1185">Reference proteome</keyword>